<accession>A0AAW4WM13</accession>
<evidence type="ECO:0000256" key="4">
    <source>
        <dbReference type="ARBA" id="ARBA00022989"/>
    </source>
</evidence>
<reference evidence="9" key="1">
    <citation type="submission" date="2021-10" db="EMBL/GenBank/DDBJ databases">
        <title>Collection of gut derived symbiotic bacterial strains cultured from healthy donors.</title>
        <authorList>
            <person name="Lin H."/>
            <person name="Littmann E."/>
            <person name="Claire K."/>
            <person name="Pamer E."/>
        </authorList>
    </citation>
    <scope>NUCLEOTIDE SEQUENCE</scope>
    <source>
        <strain evidence="9">MSK.22.92</strain>
    </source>
</reference>
<feature type="transmembrane region" description="Helical" evidence="7">
    <location>
        <begin position="134"/>
        <end position="155"/>
    </location>
</feature>
<dbReference type="RefSeq" id="WP_306764621.1">
    <property type="nucleotide sequence ID" value="NZ_CP143947.1"/>
</dbReference>
<feature type="domain" description="ABC3 transporter permease C-terminal" evidence="8">
    <location>
        <begin position="139"/>
        <end position="244"/>
    </location>
</feature>
<dbReference type="InterPro" id="IPR050250">
    <property type="entry name" value="Macrolide_Exporter_MacB"/>
</dbReference>
<dbReference type="PANTHER" id="PTHR30572">
    <property type="entry name" value="MEMBRANE COMPONENT OF TRANSPORTER-RELATED"/>
    <property type="match status" value="1"/>
</dbReference>
<dbReference type="EMBL" id="JAJFBX010000017">
    <property type="protein sequence ID" value="MCC2747694.1"/>
    <property type="molecule type" value="Genomic_DNA"/>
</dbReference>
<gene>
    <name evidence="9" type="ORF">LK487_11750</name>
</gene>
<evidence type="ECO:0000256" key="3">
    <source>
        <dbReference type="ARBA" id="ARBA00022692"/>
    </source>
</evidence>
<organism evidence="9 10">
    <name type="scientific">Agathobacter rectalis</name>
    <dbReference type="NCBI Taxonomy" id="39491"/>
    <lineage>
        <taxon>Bacteria</taxon>
        <taxon>Bacillati</taxon>
        <taxon>Bacillota</taxon>
        <taxon>Clostridia</taxon>
        <taxon>Lachnospirales</taxon>
        <taxon>Lachnospiraceae</taxon>
        <taxon>Agathobacter</taxon>
    </lineage>
</organism>
<evidence type="ECO:0000256" key="6">
    <source>
        <dbReference type="ARBA" id="ARBA00038076"/>
    </source>
</evidence>
<evidence type="ECO:0000313" key="10">
    <source>
        <dbReference type="Proteomes" id="UP001197847"/>
    </source>
</evidence>
<dbReference type="InterPro" id="IPR003838">
    <property type="entry name" value="ABC3_permease_C"/>
</dbReference>
<keyword evidence="4 7" id="KW-1133">Transmembrane helix</keyword>
<comment type="caution">
    <text evidence="9">The sequence shown here is derived from an EMBL/GenBank/DDBJ whole genome shotgun (WGS) entry which is preliminary data.</text>
</comment>
<protein>
    <submittedName>
        <fullName evidence="9">ABC transporter permease</fullName>
    </submittedName>
</protein>
<sequence>MLNTYQYNDNREYTSIKPFKDDVTQISLINAANEKNTFTIGGILEQADLKEYGFWELTPYPVRIVVPDADARSCDWFSMPSDEDDYTEYARSVMDEYFPIAAEDSYVEQGYTVRIARTDAMVKMLNIAIVLVEIVMYGFVILLVLMGFTSVISTLTTNIRIRSREFAVLKSVGMTNKSLCRMLYSESVFCVLNALVPGVILGIAIPLLINLSIRKAFPVLYHIPWATLFCGIFVLIGIVFFITRTEIHKIRDKSIIDEIRMDII</sequence>
<dbReference type="GO" id="GO:0022857">
    <property type="term" value="F:transmembrane transporter activity"/>
    <property type="evidence" value="ECO:0007669"/>
    <property type="project" value="TreeGrafter"/>
</dbReference>
<name>A0AAW4WM13_9FIRM</name>
<feature type="transmembrane region" description="Helical" evidence="7">
    <location>
        <begin position="221"/>
        <end position="243"/>
    </location>
</feature>
<dbReference type="GO" id="GO:0005886">
    <property type="term" value="C:plasma membrane"/>
    <property type="evidence" value="ECO:0007669"/>
    <property type="project" value="UniProtKB-SubCell"/>
</dbReference>
<dbReference type="AlphaFoldDB" id="A0AAW4WM13"/>
<evidence type="ECO:0000256" key="7">
    <source>
        <dbReference type="SAM" id="Phobius"/>
    </source>
</evidence>
<dbReference type="Pfam" id="PF02687">
    <property type="entry name" value="FtsX"/>
    <property type="match status" value="1"/>
</dbReference>
<proteinExistence type="inferred from homology"/>
<comment type="similarity">
    <text evidence="6">Belongs to the ABC-4 integral membrane protein family.</text>
</comment>
<dbReference type="Proteomes" id="UP001197847">
    <property type="component" value="Unassembled WGS sequence"/>
</dbReference>
<dbReference type="PANTHER" id="PTHR30572:SF4">
    <property type="entry name" value="ABC TRANSPORTER PERMEASE YTRF"/>
    <property type="match status" value="1"/>
</dbReference>
<evidence type="ECO:0000259" key="8">
    <source>
        <dbReference type="Pfam" id="PF02687"/>
    </source>
</evidence>
<feature type="transmembrane region" description="Helical" evidence="7">
    <location>
        <begin position="187"/>
        <end position="209"/>
    </location>
</feature>
<keyword evidence="5 7" id="KW-0472">Membrane</keyword>
<evidence type="ECO:0000256" key="2">
    <source>
        <dbReference type="ARBA" id="ARBA00022475"/>
    </source>
</evidence>
<keyword evidence="2" id="KW-1003">Cell membrane</keyword>
<evidence type="ECO:0000256" key="1">
    <source>
        <dbReference type="ARBA" id="ARBA00004651"/>
    </source>
</evidence>
<evidence type="ECO:0000256" key="5">
    <source>
        <dbReference type="ARBA" id="ARBA00023136"/>
    </source>
</evidence>
<comment type="subcellular location">
    <subcellularLocation>
        <location evidence="1">Cell membrane</location>
        <topology evidence="1">Multi-pass membrane protein</topology>
    </subcellularLocation>
</comment>
<keyword evidence="3 7" id="KW-0812">Transmembrane</keyword>
<evidence type="ECO:0000313" key="9">
    <source>
        <dbReference type="EMBL" id="MCC2747694.1"/>
    </source>
</evidence>